<proteinExistence type="predicted"/>
<reference evidence="1 2" key="1">
    <citation type="journal article" date="2019" name="Nat. Ecol. Evol.">
        <title>Megaphylogeny resolves global patterns of mushroom evolution.</title>
        <authorList>
            <person name="Varga T."/>
            <person name="Krizsan K."/>
            <person name="Foldi C."/>
            <person name="Dima B."/>
            <person name="Sanchez-Garcia M."/>
            <person name="Sanchez-Ramirez S."/>
            <person name="Szollosi G.J."/>
            <person name="Szarkandi J.G."/>
            <person name="Papp V."/>
            <person name="Albert L."/>
            <person name="Andreopoulos W."/>
            <person name="Angelini C."/>
            <person name="Antonin V."/>
            <person name="Barry K.W."/>
            <person name="Bougher N.L."/>
            <person name="Buchanan P."/>
            <person name="Buyck B."/>
            <person name="Bense V."/>
            <person name="Catcheside P."/>
            <person name="Chovatia M."/>
            <person name="Cooper J."/>
            <person name="Damon W."/>
            <person name="Desjardin D."/>
            <person name="Finy P."/>
            <person name="Geml J."/>
            <person name="Haridas S."/>
            <person name="Hughes K."/>
            <person name="Justo A."/>
            <person name="Karasinski D."/>
            <person name="Kautmanova I."/>
            <person name="Kiss B."/>
            <person name="Kocsube S."/>
            <person name="Kotiranta H."/>
            <person name="LaButti K.M."/>
            <person name="Lechner B.E."/>
            <person name="Liimatainen K."/>
            <person name="Lipzen A."/>
            <person name="Lukacs Z."/>
            <person name="Mihaltcheva S."/>
            <person name="Morgado L.N."/>
            <person name="Niskanen T."/>
            <person name="Noordeloos M.E."/>
            <person name="Ohm R.A."/>
            <person name="Ortiz-Santana B."/>
            <person name="Ovrebo C."/>
            <person name="Racz N."/>
            <person name="Riley R."/>
            <person name="Savchenko A."/>
            <person name="Shiryaev A."/>
            <person name="Soop K."/>
            <person name="Spirin V."/>
            <person name="Szebenyi C."/>
            <person name="Tomsovsky M."/>
            <person name="Tulloss R.E."/>
            <person name="Uehling J."/>
            <person name="Grigoriev I.V."/>
            <person name="Vagvolgyi C."/>
            <person name="Papp T."/>
            <person name="Martin F.M."/>
            <person name="Miettinen O."/>
            <person name="Hibbett D.S."/>
            <person name="Nagy L.G."/>
        </authorList>
    </citation>
    <scope>NUCLEOTIDE SEQUENCE [LARGE SCALE GENOMIC DNA]</scope>
    <source>
        <strain evidence="1 2">NL-1719</strain>
    </source>
</reference>
<dbReference type="Proteomes" id="UP000308600">
    <property type="component" value="Unassembled WGS sequence"/>
</dbReference>
<accession>A0ACD3BG14</accession>
<evidence type="ECO:0000313" key="1">
    <source>
        <dbReference type="EMBL" id="TFK76815.1"/>
    </source>
</evidence>
<dbReference type="EMBL" id="ML208259">
    <property type="protein sequence ID" value="TFK76815.1"/>
    <property type="molecule type" value="Genomic_DNA"/>
</dbReference>
<organism evidence="1 2">
    <name type="scientific">Pluteus cervinus</name>
    <dbReference type="NCBI Taxonomy" id="181527"/>
    <lineage>
        <taxon>Eukaryota</taxon>
        <taxon>Fungi</taxon>
        <taxon>Dikarya</taxon>
        <taxon>Basidiomycota</taxon>
        <taxon>Agaricomycotina</taxon>
        <taxon>Agaricomycetes</taxon>
        <taxon>Agaricomycetidae</taxon>
        <taxon>Agaricales</taxon>
        <taxon>Pluteineae</taxon>
        <taxon>Pluteaceae</taxon>
        <taxon>Pluteus</taxon>
    </lineage>
</organism>
<gene>
    <name evidence="1" type="ORF">BDN72DRAFT_829983</name>
</gene>
<protein>
    <submittedName>
        <fullName evidence="1">Uncharacterized protein</fullName>
    </submittedName>
</protein>
<keyword evidence="2" id="KW-1185">Reference proteome</keyword>
<sequence length="152" mass="16836">MQVFHIQTVIRQCPKTKLAKHDALACCLCKLPGGPPPDDQSCRLLFLLVTQLNMIFIYQTSFRRPSRKVLGPLGDPNPIKTATHRSTAITADSAKAVAAFGIFWREFNLAQPLIGSVHKIARFLTENALAKCGRAENTKRITFHVRGHSLGT</sequence>
<name>A0ACD3BG14_9AGAR</name>
<evidence type="ECO:0000313" key="2">
    <source>
        <dbReference type="Proteomes" id="UP000308600"/>
    </source>
</evidence>